<keyword evidence="2" id="KW-1185">Reference proteome</keyword>
<reference evidence="2" key="1">
    <citation type="journal article" date="2023" name="Nat. Plants">
        <title>Single-cell RNA sequencing provides a high-resolution roadmap for understanding the multicellular compartmentation of specialized metabolism.</title>
        <authorList>
            <person name="Sun S."/>
            <person name="Shen X."/>
            <person name="Li Y."/>
            <person name="Li Y."/>
            <person name="Wang S."/>
            <person name="Li R."/>
            <person name="Zhang H."/>
            <person name="Shen G."/>
            <person name="Guo B."/>
            <person name="Wei J."/>
            <person name="Xu J."/>
            <person name="St-Pierre B."/>
            <person name="Chen S."/>
            <person name="Sun C."/>
        </authorList>
    </citation>
    <scope>NUCLEOTIDE SEQUENCE [LARGE SCALE GENOMIC DNA]</scope>
</reference>
<proteinExistence type="predicted"/>
<gene>
    <name evidence="1" type="ORF">M9H77_35021</name>
</gene>
<sequence>MKGNENEANGINKATPTVDGSSRRREIICGFRVPQTVGPDLPCAVGSKEVPRHKAWHEDNLFEDYGENSNIGQIENQRKKIGFSKNNLPSSKNVVPKPQASTYGSWPKKEDTPKLAFKDNSKLKGRATSSSSMLLQASGGGYGGYRSPPKVQIFFGGRLHVGESRCNAVEQRQKRTATFSRSAFMLIKLRSWLVLSQIDVGILGAGYYNNYWGRDAGKSGRGKWVAAALVRDWMGAFVAIIAVAICDYAYRKLVVYKHSRLKNYPNIVTTFKFYKYYLLLVFLFSLIFYR</sequence>
<name>A0ACB9ZQD8_CATRO</name>
<organism evidence="1 2">
    <name type="scientific">Catharanthus roseus</name>
    <name type="common">Madagascar periwinkle</name>
    <name type="synonym">Vinca rosea</name>
    <dbReference type="NCBI Taxonomy" id="4058"/>
    <lineage>
        <taxon>Eukaryota</taxon>
        <taxon>Viridiplantae</taxon>
        <taxon>Streptophyta</taxon>
        <taxon>Embryophyta</taxon>
        <taxon>Tracheophyta</taxon>
        <taxon>Spermatophyta</taxon>
        <taxon>Magnoliopsida</taxon>
        <taxon>eudicotyledons</taxon>
        <taxon>Gunneridae</taxon>
        <taxon>Pentapetalae</taxon>
        <taxon>asterids</taxon>
        <taxon>lamiids</taxon>
        <taxon>Gentianales</taxon>
        <taxon>Apocynaceae</taxon>
        <taxon>Rauvolfioideae</taxon>
        <taxon>Vinceae</taxon>
        <taxon>Catharanthinae</taxon>
        <taxon>Catharanthus</taxon>
    </lineage>
</organism>
<protein>
    <submittedName>
        <fullName evidence="1">Uncharacterized protein</fullName>
    </submittedName>
</protein>
<evidence type="ECO:0000313" key="1">
    <source>
        <dbReference type="EMBL" id="KAI5649016.1"/>
    </source>
</evidence>
<accession>A0ACB9ZQD8</accession>
<comment type="caution">
    <text evidence="1">The sequence shown here is derived from an EMBL/GenBank/DDBJ whole genome shotgun (WGS) entry which is preliminary data.</text>
</comment>
<dbReference type="EMBL" id="CM044708">
    <property type="protein sequence ID" value="KAI5649016.1"/>
    <property type="molecule type" value="Genomic_DNA"/>
</dbReference>
<evidence type="ECO:0000313" key="2">
    <source>
        <dbReference type="Proteomes" id="UP001060085"/>
    </source>
</evidence>
<dbReference type="Proteomes" id="UP001060085">
    <property type="component" value="Linkage Group LG08"/>
</dbReference>